<gene>
    <name evidence="7" type="ORF">g.18637</name>
</gene>
<accession>A0A1B6MCJ0</accession>
<evidence type="ECO:0000313" key="7">
    <source>
        <dbReference type="EMBL" id="JAT33646.1"/>
    </source>
</evidence>
<dbReference type="PROSITE" id="PS00678">
    <property type="entry name" value="WD_REPEATS_1"/>
    <property type="match status" value="1"/>
</dbReference>
<organism evidence="7">
    <name type="scientific">Graphocephala atropunctata</name>
    <dbReference type="NCBI Taxonomy" id="36148"/>
    <lineage>
        <taxon>Eukaryota</taxon>
        <taxon>Metazoa</taxon>
        <taxon>Ecdysozoa</taxon>
        <taxon>Arthropoda</taxon>
        <taxon>Hexapoda</taxon>
        <taxon>Insecta</taxon>
        <taxon>Pterygota</taxon>
        <taxon>Neoptera</taxon>
        <taxon>Paraneoptera</taxon>
        <taxon>Hemiptera</taxon>
        <taxon>Auchenorrhyncha</taxon>
        <taxon>Membracoidea</taxon>
        <taxon>Cicadellidae</taxon>
        <taxon>Cicadellinae</taxon>
        <taxon>Cicadellini</taxon>
        <taxon>Graphocephala</taxon>
    </lineage>
</organism>
<comment type="subcellular location">
    <subcellularLocation>
        <location evidence="1">Nucleus</location>
    </subcellularLocation>
</comment>
<dbReference type="InterPro" id="IPR036322">
    <property type="entry name" value="WD40_repeat_dom_sf"/>
</dbReference>
<protein>
    <submittedName>
        <fullName evidence="7">Uncharacterized protein</fullName>
    </submittedName>
</protein>
<dbReference type="GO" id="GO:0032040">
    <property type="term" value="C:small-subunit processome"/>
    <property type="evidence" value="ECO:0007669"/>
    <property type="project" value="TreeGrafter"/>
</dbReference>
<feature type="repeat" description="WD" evidence="5">
    <location>
        <begin position="234"/>
        <end position="275"/>
    </location>
</feature>
<evidence type="ECO:0000256" key="4">
    <source>
        <dbReference type="ARBA" id="ARBA00023242"/>
    </source>
</evidence>
<feature type="repeat" description="WD" evidence="5">
    <location>
        <begin position="137"/>
        <end position="178"/>
    </location>
</feature>
<dbReference type="CDD" id="cd00200">
    <property type="entry name" value="WD40"/>
    <property type="match status" value="1"/>
</dbReference>
<dbReference type="InterPro" id="IPR015943">
    <property type="entry name" value="WD40/YVTN_repeat-like_dom_sf"/>
</dbReference>
<dbReference type="GO" id="GO:0034511">
    <property type="term" value="F:U3 snoRNA binding"/>
    <property type="evidence" value="ECO:0007669"/>
    <property type="project" value="InterPro"/>
</dbReference>
<keyword evidence="2 5" id="KW-0853">WD repeat</keyword>
<evidence type="ECO:0000256" key="2">
    <source>
        <dbReference type="ARBA" id="ARBA00022574"/>
    </source>
</evidence>
<name>A0A1B6MCJ0_9HEMI</name>
<keyword evidence="3" id="KW-0677">Repeat</keyword>
<evidence type="ECO:0000256" key="6">
    <source>
        <dbReference type="SAM" id="MobiDB-lite"/>
    </source>
</evidence>
<dbReference type="Gene3D" id="2.130.10.10">
    <property type="entry name" value="YVTN repeat-like/Quinoprotein amine dehydrogenase"/>
    <property type="match status" value="1"/>
</dbReference>
<dbReference type="SUPFAM" id="SSF50978">
    <property type="entry name" value="WD40 repeat-like"/>
    <property type="match status" value="1"/>
</dbReference>
<dbReference type="EMBL" id="GEBQ01006331">
    <property type="protein sequence ID" value="JAT33646.1"/>
    <property type="molecule type" value="Transcribed_RNA"/>
</dbReference>
<dbReference type="PANTHER" id="PTHR19865">
    <property type="entry name" value="U3 SMALL NUCLEOLAR RNA INTERACTING PROTEIN 2"/>
    <property type="match status" value="1"/>
</dbReference>
<dbReference type="Pfam" id="PF00400">
    <property type="entry name" value="WD40"/>
    <property type="match status" value="6"/>
</dbReference>
<dbReference type="InterPro" id="IPR020472">
    <property type="entry name" value="WD40_PAC1"/>
</dbReference>
<proteinExistence type="predicted"/>
<evidence type="ECO:0000256" key="3">
    <source>
        <dbReference type="ARBA" id="ARBA00022737"/>
    </source>
</evidence>
<dbReference type="PROSITE" id="PS50082">
    <property type="entry name" value="WD_REPEATS_2"/>
    <property type="match status" value="5"/>
</dbReference>
<dbReference type="PROSITE" id="PS50294">
    <property type="entry name" value="WD_REPEATS_REGION"/>
    <property type="match status" value="3"/>
</dbReference>
<dbReference type="InterPro" id="IPR001680">
    <property type="entry name" value="WD40_rpt"/>
</dbReference>
<dbReference type="PRINTS" id="PR00320">
    <property type="entry name" value="GPROTEINBRPT"/>
</dbReference>
<feature type="repeat" description="WD" evidence="5">
    <location>
        <begin position="367"/>
        <end position="399"/>
    </location>
</feature>
<dbReference type="AlphaFoldDB" id="A0A1B6MCJ0"/>
<dbReference type="InterPro" id="IPR019775">
    <property type="entry name" value="WD40_repeat_CS"/>
</dbReference>
<evidence type="ECO:0000256" key="5">
    <source>
        <dbReference type="PROSITE-ProRule" id="PRU00221"/>
    </source>
</evidence>
<feature type="region of interest" description="Disordered" evidence="6">
    <location>
        <begin position="1"/>
        <end position="60"/>
    </location>
</feature>
<dbReference type="InterPro" id="IPR039241">
    <property type="entry name" value="Rrp9-like"/>
</dbReference>
<feature type="repeat" description="WD" evidence="5">
    <location>
        <begin position="192"/>
        <end position="233"/>
    </location>
</feature>
<dbReference type="PANTHER" id="PTHR19865:SF0">
    <property type="entry name" value="U3 SMALL NUCLEOLAR RNA-INTERACTING PROTEIN 2"/>
    <property type="match status" value="1"/>
</dbReference>
<dbReference type="FunFam" id="2.130.10.10:FF:000509">
    <property type="entry name" value="U3 small nucleolar RNA-interacting protein"/>
    <property type="match status" value="1"/>
</dbReference>
<keyword evidence="4" id="KW-0539">Nucleus</keyword>
<feature type="repeat" description="WD" evidence="5">
    <location>
        <begin position="276"/>
        <end position="317"/>
    </location>
</feature>
<dbReference type="SMART" id="SM00320">
    <property type="entry name" value="WD40"/>
    <property type="match status" value="6"/>
</dbReference>
<evidence type="ECO:0000256" key="1">
    <source>
        <dbReference type="ARBA" id="ARBA00004123"/>
    </source>
</evidence>
<sequence>MSSNFFIRKPKGNLKRGINSKSNKQTKRAKNSVEKKLVSKSIDSDEISSEEDSIIHHSEDEASDNFVSAQEKKITLAKKYIEEIEKEEKERLESGDIQNNVVTRLREDILSQAGRLSKKVADKVTKPVDEEIKMLRCKEHKLSLTCVVVSPDSKFVFSASKDAVIVKWSVESKTKVGVILSKHKQKDAKFKEYSHTSSILALSISFDGKYLASGDGGSIIQIWNTNSLSHLHSFRGHKSSITGLSFCNESNNLYSCSKDRSIRIWNLDEMSYVEALFGHQCGITDIDVLRKDRAVSSGGTDNTLRVWKVQEESQLIFNGHQKSIDRVRRLDQQHFLSCGDDGQICIWGVLKKKPLSIVHGAHGIDVSNNQPNWITSISCLPNSDLIVSGSSDGYLRFWKCEENLRNISPLFTIPVVGFINDISFSKDEKFLVIGVGQEHRLGRWFTQKSARNSILFIPLTQNS</sequence>
<reference evidence="7" key="1">
    <citation type="submission" date="2015-11" db="EMBL/GenBank/DDBJ databases">
        <title>De novo transcriptome assembly of four potential Pierce s Disease insect vectors from Arizona vineyards.</title>
        <authorList>
            <person name="Tassone E.E."/>
        </authorList>
    </citation>
    <scope>NUCLEOTIDE SEQUENCE</scope>
</reference>